<dbReference type="EMBL" id="JSVA01000008">
    <property type="protein sequence ID" value="KOF03270.1"/>
    <property type="molecule type" value="Genomic_DNA"/>
</dbReference>
<feature type="transmembrane region" description="Helical" evidence="1">
    <location>
        <begin position="352"/>
        <end position="370"/>
    </location>
</feature>
<organism evidence="2 3">
    <name type="scientific">Roseivirga seohaensis subsp. aquiponti</name>
    <dbReference type="NCBI Taxonomy" id="1566026"/>
    <lineage>
        <taxon>Bacteria</taxon>
        <taxon>Pseudomonadati</taxon>
        <taxon>Bacteroidota</taxon>
        <taxon>Cytophagia</taxon>
        <taxon>Cytophagales</taxon>
        <taxon>Roseivirgaceae</taxon>
        <taxon>Roseivirga</taxon>
    </lineage>
</organism>
<keyword evidence="1" id="KW-0472">Membrane</keyword>
<feature type="transmembrane region" description="Helical" evidence="1">
    <location>
        <begin position="76"/>
        <end position="94"/>
    </location>
</feature>
<evidence type="ECO:0000313" key="2">
    <source>
        <dbReference type="EMBL" id="KOF03270.1"/>
    </source>
</evidence>
<dbReference type="OrthoDB" id="1426675at2"/>
<evidence type="ECO:0000256" key="1">
    <source>
        <dbReference type="SAM" id="Phobius"/>
    </source>
</evidence>
<dbReference type="RefSeq" id="WP_053223217.1">
    <property type="nucleotide sequence ID" value="NZ_JSVA01000008.1"/>
</dbReference>
<feature type="transmembrane region" description="Helical" evidence="1">
    <location>
        <begin position="12"/>
        <end position="36"/>
    </location>
</feature>
<evidence type="ECO:0008006" key="4">
    <source>
        <dbReference type="Google" id="ProtNLM"/>
    </source>
</evidence>
<reference evidence="3" key="1">
    <citation type="submission" date="2014-11" db="EMBL/GenBank/DDBJ databases">
        <title>Genome sequencing of Roseivirga sp. D-25.</title>
        <authorList>
            <person name="Selvaratnam C."/>
            <person name="Thevarajoo S."/>
            <person name="Goh K.M."/>
            <person name="Eee R."/>
            <person name="Chan K.-G."/>
            <person name="Chong C.S."/>
        </authorList>
    </citation>
    <scope>NUCLEOTIDE SEQUENCE [LARGE SCALE GENOMIC DNA]</scope>
    <source>
        <strain evidence="3">D-25</strain>
    </source>
</reference>
<accession>A0A0L8AM68</accession>
<evidence type="ECO:0000313" key="3">
    <source>
        <dbReference type="Proteomes" id="UP000036908"/>
    </source>
</evidence>
<keyword evidence="1" id="KW-0812">Transmembrane</keyword>
<keyword evidence="3" id="KW-1185">Reference proteome</keyword>
<proteinExistence type="predicted"/>
<feature type="transmembrane region" description="Helical" evidence="1">
    <location>
        <begin position="377"/>
        <end position="398"/>
    </location>
</feature>
<feature type="transmembrane region" description="Helical" evidence="1">
    <location>
        <begin position="319"/>
        <end position="337"/>
    </location>
</feature>
<feature type="transmembrane region" description="Helical" evidence="1">
    <location>
        <begin position="159"/>
        <end position="186"/>
    </location>
</feature>
<protein>
    <recommendedName>
        <fullName evidence="4">Glycosyltransferase RgtA/B/C/D-like domain-containing protein</fullName>
    </recommendedName>
</protein>
<feature type="transmembrane region" description="Helical" evidence="1">
    <location>
        <begin position="128"/>
        <end position="147"/>
    </location>
</feature>
<sequence>MARLKLKHHRSPFLFTIIGIYVLSNFLMLINGGVFWDDWILYDMPKSTVLQVFTDVGAPYIGVLHNFLNSFDNPVFMYRVITLSLQIASVLILNRILVYIRVTDKYDRFYVLMLFALVPFYASKVTLIMLPATLSYAIFIFAFYLLMRYLSQKLLYLRLLSLMLFFVSFSLNSLLVFYAVPIYFLVSDRSPKKLFDFKISYYIDFLRTHKYLKILDFLLLPFIFWVVKKLAFPLGGAYLNKSYNELSIKALLKFPLRFLETVKNSFLGVFSEFYSYIAIDLFYGLLFIGVLMVGVISSKFIFSNRAARVESRVESSKKFLVVGFIVFLLGSLPYILVKKIPSFEGYETRHQVLLSLGFSLLMFGFLLLIKNNVVRRLFFYVTISVFVTCTLAFQLQYLKGWLKQEAIHGIFAKELTEDTASLIIVHDSTKVYNATSRDIAFYNYNGIAKKATGLQQFFIIEQEEYDSYLIGETTYEGRMEAFNMQDYEIGHKAASITFSFGDTALDVLTTLRLSLLYHTDLPLFEQQVESILSYEINE</sequence>
<dbReference type="Proteomes" id="UP000036908">
    <property type="component" value="Unassembled WGS sequence"/>
</dbReference>
<keyword evidence="1" id="KW-1133">Transmembrane helix</keyword>
<feature type="transmembrane region" description="Helical" evidence="1">
    <location>
        <begin position="273"/>
        <end position="298"/>
    </location>
</feature>
<gene>
    <name evidence="2" type="ORF">OB69_08210</name>
</gene>
<dbReference type="AlphaFoldDB" id="A0A0L8AM68"/>
<name>A0A0L8AM68_9BACT</name>
<dbReference type="PATRIC" id="fig|1566026.4.peg.3476"/>
<comment type="caution">
    <text evidence="2">The sequence shown here is derived from an EMBL/GenBank/DDBJ whole genome shotgun (WGS) entry which is preliminary data.</text>
</comment>